<dbReference type="InterPro" id="IPR000994">
    <property type="entry name" value="Pept_M24"/>
</dbReference>
<dbReference type="GO" id="GO:0006508">
    <property type="term" value="P:proteolysis"/>
    <property type="evidence" value="ECO:0007669"/>
    <property type="project" value="TreeGrafter"/>
</dbReference>
<dbReference type="EMBL" id="BMJW01000002">
    <property type="protein sequence ID" value="GGG98587.1"/>
    <property type="molecule type" value="Genomic_DNA"/>
</dbReference>
<evidence type="ECO:0000256" key="1">
    <source>
        <dbReference type="ARBA" id="ARBA00001424"/>
    </source>
</evidence>
<dbReference type="CDD" id="cd01087">
    <property type="entry name" value="Prolidase"/>
    <property type="match status" value="1"/>
</dbReference>
<keyword evidence="7" id="KW-0464">Manganese</keyword>
<dbReference type="Pfam" id="PF00557">
    <property type="entry name" value="Peptidase_M24"/>
    <property type="match status" value="1"/>
</dbReference>
<organism evidence="10 11">
    <name type="scientific">Polaribacter pacificus</name>
    <dbReference type="NCBI Taxonomy" id="1775173"/>
    <lineage>
        <taxon>Bacteria</taxon>
        <taxon>Pseudomonadati</taxon>
        <taxon>Bacteroidota</taxon>
        <taxon>Flavobacteriia</taxon>
        <taxon>Flavobacteriales</taxon>
        <taxon>Flavobacteriaceae</taxon>
    </lineage>
</organism>
<reference evidence="10" key="1">
    <citation type="journal article" date="2014" name="Int. J. Syst. Evol. Microbiol.">
        <title>Complete genome sequence of Corynebacterium casei LMG S-19264T (=DSM 44701T), isolated from a smear-ripened cheese.</title>
        <authorList>
            <consortium name="US DOE Joint Genome Institute (JGI-PGF)"/>
            <person name="Walter F."/>
            <person name="Albersmeier A."/>
            <person name="Kalinowski J."/>
            <person name="Ruckert C."/>
        </authorList>
    </citation>
    <scope>NUCLEOTIDE SEQUENCE</scope>
    <source>
        <strain evidence="10">CGMCC 1.15763</strain>
    </source>
</reference>
<comment type="catalytic activity">
    <reaction evidence="1">
        <text>Release of any N-terminal amino acid, including proline, that is linked to proline, even from a dipeptide or tripeptide.</text>
        <dbReference type="EC" id="3.4.11.9"/>
    </reaction>
</comment>
<keyword evidence="11" id="KW-1185">Reference proteome</keyword>
<dbReference type="Pfam" id="PF05195">
    <property type="entry name" value="AMP_N"/>
    <property type="match status" value="1"/>
</dbReference>
<dbReference type="GO" id="GO:0070006">
    <property type="term" value="F:metalloaminopeptidase activity"/>
    <property type="evidence" value="ECO:0007669"/>
    <property type="project" value="InterPro"/>
</dbReference>
<dbReference type="AlphaFoldDB" id="A0A917I086"/>
<evidence type="ECO:0000256" key="2">
    <source>
        <dbReference type="ARBA" id="ARBA00001936"/>
    </source>
</evidence>
<gene>
    <name evidence="10" type="primary">pepP</name>
    <name evidence="10" type="ORF">GCM10011416_15960</name>
</gene>
<comment type="similarity">
    <text evidence="3">Belongs to the peptidase M24B family.</text>
</comment>
<proteinExistence type="inferred from homology"/>
<dbReference type="InterPro" id="IPR052433">
    <property type="entry name" value="X-Pro_dipept-like"/>
</dbReference>
<comment type="caution">
    <text evidence="10">The sequence shown here is derived from an EMBL/GenBank/DDBJ whole genome shotgun (WGS) entry which is preliminary data.</text>
</comment>
<dbReference type="SMART" id="SM01011">
    <property type="entry name" value="AMP_N"/>
    <property type="match status" value="1"/>
</dbReference>
<evidence type="ECO:0000256" key="4">
    <source>
        <dbReference type="ARBA" id="ARBA00012574"/>
    </source>
</evidence>
<dbReference type="InterPro" id="IPR029149">
    <property type="entry name" value="Creatin/AminoP/Spt16_N"/>
</dbReference>
<keyword evidence="10" id="KW-0031">Aminopeptidase</keyword>
<protein>
    <recommendedName>
        <fullName evidence="4">Xaa-Pro aminopeptidase</fullName>
        <ecNumber evidence="4">3.4.11.9</ecNumber>
    </recommendedName>
</protein>
<dbReference type="InterPro" id="IPR036005">
    <property type="entry name" value="Creatinase/aminopeptidase-like"/>
</dbReference>
<keyword evidence="10" id="KW-0645">Protease</keyword>
<comment type="cofactor">
    <cofactor evidence="2">
        <name>Mn(2+)</name>
        <dbReference type="ChEBI" id="CHEBI:29035"/>
    </cofactor>
</comment>
<evidence type="ECO:0000256" key="6">
    <source>
        <dbReference type="ARBA" id="ARBA00022801"/>
    </source>
</evidence>
<dbReference type="RefSeq" id="WP_188598796.1">
    <property type="nucleotide sequence ID" value="NZ_BMJW01000002.1"/>
</dbReference>
<dbReference type="GO" id="GO:0030145">
    <property type="term" value="F:manganese ion binding"/>
    <property type="evidence" value="ECO:0007669"/>
    <property type="project" value="InterPro"/>
</dbReference>
<dbReference type="Proteomes" id="UP000633278">
    <property type="component" value="Unassembled WGS sequence"/>
</dbReference>
<dbReference type="InterPro" id="IPR007865">
    <property type="entry name" value="Aminopep_P_N"/>
</dbReference>
<dbReference type="PANTHER" id="PTHR43226">
    <property type="entry name" value="XAA-PRO AMINOPEPTIDASE 3"/>
    <property type="match status" value="1"/>
</dbReference>
<dbReference type="SUPFAM" id="SSF53092">
    <property type="entry name" value="Creatinase/prolidase N-terminal domain"/>
    <property type="match status" value="1"/>
</dbReference>
<dbReference type="Gene3D" id="3.40.350.10">
    <property type="entry name" value="Creatinase/prolidase N-terminal domain"/>
    <property type="match status" value="1"/>
</dbReference>
<keyword evidence="5" id="KW-0479">Metal-binding</keyword>
<dbReference type="SUPFAM" id="SSF55920">
    <property type="entry name" value="Creatinase/aminopeptidase"/>
    <property type="match status" value="1"/>
</dbReference>
<evidence type="ECO:0000256" key="7">
    <source>
        <dbReference type="ARBA" id="ARBA00023211"/>
    </source>
</evidence>
<accession>A0A917I086</accession>
<feature type="chain" id="PRO_5037709517" description="Xaa-Pro aminopeptidase" evidence="8">
    <location>
        <begin position="23"/>
        <end position="487"/>
    </location>
</feature>
<keyword evidence="6" id="KW-0378">Hydrolase</keyword>
<dbReference type="PANTHER" id="PTHR43226:SF4">
    <property type="entry name" value="XAA-PRO AMINOPEPTIDASE 3"/>
    <property type="match status" value="1"/>
</dbReference>
<reference evidence="10" key="2">
    <citation type="submission" date="2020-09" db="EMBL/GenBank/DDBJ databases">
        <authorList>
            <person name="Sun Q."/>
            <person name="Zhou Y."/>
        </authorList>
    </citation>
    <scope>NUCLEOTIDE SEQUENCE</scope>
    <source>
        <strain evidence="10">CGMCC 1.15763</strain>
    </source>
</reference>
<evidence type="ECO:0000313" key="11">
    <source>
        <dbReference type="Proteomes" id="UP000633278"/>
    </source>
</evidence>
<dbReference type="GO" id="GO:0005829">
    <property type="term" value="C:cytosol"/>
    <property type="evidence" value="ECO:0007669"/>
    <property type="project" value="TreeGrafter"/>
</dbReference>
<sequence length="487" mass="55348">MKKATTLFGILFFVSIFMSAQGKDTPTDYLSKEFHKERRQELRKKLPKNSVAVFFANPVRNRANDVDFVYHQDPNFYYLTGYKEPHAVLLVFSEDQKDKTGTYDELFYVQKKNAMAEMWTGYRLGAEGAKKELGFEHVFNGEEFVNLSVDFSKFDKIIFTDFKDDIRDNKRDNADLYSLVEQFKQKISYKTTTSKIPASDKNIKVASNIDTRSIRMLMATLRQVKTKDELELLTKAVRISAMGQVEIMKAMRPHMSETEVQGIHEFVYKKYGAEYEGYPSIVGGGNNGCILHYVENSKTKLGNDLVLMDLGAEYRGYTADVTRTIPANGKFSKEQKAIYDIVYDAQEAGIAQYVIGEKISTPGQTARKIVNEGLVKLGIIKSVDEKHMYWAHGTTHHIGLDVHDPGASPTFLENMVLTMEPGIYIPEGSPCDKKWWGIAVRIEDDILVTKNGPVNLSAEAPRKSEEIEKMMKQTSIFKTFTLPNLDK</sequence>
<name>A0A917I086_9FLAO</name>
<feature type="domain" description="Aminopeptidase P N-terminal" evidence="9">
    <location>
        <begin position="30"/>
        <end position="168"/>
    </location>
</feature>
<evidence type="ECO:0000256" key="5">
    <source>
        <dbReference type="ARBA" id="ARBA00022723"/>
    </source>
</evidence>
<evidence type="ECO:0000256" key="8">
    <source>
        <dbReference type="SAM" id="SignalP"/>
    </source>
</evidence>
<dbReference type="EC" id="3.4.11.9" evidence="4"/>
<evidence type="ECO:0000313" key="10">
    <source>
        <dbReference type="EMBL" id="GGG98587.1"/>
    </source>
</evidence>
<dbReference type="Gene3D" id="3.90.230.10">
    <property type="entry name" value="Creatinase/methionine aminopeptidase superfamily"/>
    <property type="match status" value="1"/>
</dbReference>
<keyword evidence="8" id="KW-0732">Signal</keyword>
<evidence type="ECO:0000256" key="3">
    <source>
        <dbReference type="ARBA" id="ARBA00008766"/>
    </source>
</evidence>
<feature type="signal peptide" evidence="8">
    <location>
        <begin position="1"/>
        <end position="22"/>
    </location>
</feature>
<evidence type="ECO:0000259" key="9">
    <source>
        <dbReference type="SMART" id="SM01011"/>
    </source>
</evidence>